<dbReference type="PANTHER" id="PTHR42781">
    <property type="entry name" value="SPERMIDINE/PUTRESCINE IMPORT ATP-BINDING PROTEIN POTA"/>
    <property type="match status" value="1"/>
</dbReference>
<sequence length="336" mass="36298">MSLQLRARVPERDVELDLAVAAGQTLALIGPNGAGKSTVLALVAGTLRTPRGRVELEGRVLAGERSWTPPHHRRVTTLSQDPVLFPHLTARGNVMFPLRSQGMPRARARAEAERWLTELGLQELAERRPAMLSGGQAQRVAIARALAADPRLLLLDEPMAALDIDVASALREQLRRFLTDRTAIIVTHDVLDALTLADRLAVLEEGRVIEQGPTRELLTRPRTSFTARFAGLNLVTGRWEDGAVVLADGARLPAPGPHPAGRRVHAAFRPSAVRPASQGGIRRTVTGLFPHGDLVRVRTEDLAADLPPQEIAELRLEPGAAVHLAVSGDAVTTYEA</sequence>
<keyword evidence="2" id="KW-0547">Nucleotide-binding</keyword>
<dbReference type="OrthoDB" id="9112331at2"/>
<dbReference type="InterPro" id="IPR027417">
    <property type="entry name" value="P-loop_NTPase"/>
</dbReference>
<dbReference type="RefSeq" id="WP_089063976.1">
    <property type="nucleotide sequence ID" value="NZ_CP022316.1"/>
</dbReference>
<evidence type="ECO:0000313" key="6">
    <source>
        <dbReference type="Proteomes" id="UP000198398"/>
    </source>
</evidence>
<dbReference type="GO" id="GO:0016887">
    <property type="term" value="F:ATP hydrolysis activity"/>
    <property type="evidence" value="ECO:0007669"/>
    <property type="project" value="InterPro"/>
</dbReference>
<feature type="domain" description="ABC transporter" evidence="4">
    <location>
        <begin position="1"/>
        <end position="230"/>
    </location>
</feature>
<dbReference type="PANTHER" id="PTHR42781:SF4">
    <property type="entry name" value="SPERMIDINE_PUTRESCINE IMPORT ATP-BINDING PROTEIN POTA"/>
    <property type="match status" value="1"/>
</dbReference>
<dbReference type="SMART" id="SM00382">
    <property type="entry name" value="AAA"/>
    <property type="match status" value="1"/>
</dbReference>
<dbReference type="SUPFAM" id="SSF50331">
    <property type="entry name" value="MOP-like"/>
    <property type="match status" value="1"/>
</dbReference>
<dbReference type="InterPro" id="IPR008995">
    <property type="entry name" value="Mo/tungstate-bd_C_term_dom"/>
</dbReference>
<proteinExistence type="predicted"/>
<dbReference type="KEGG" id="brv:CFK39_01470"/>
<protein>
    <submittedName>
        <fullName evidence="5">Molybdenum ABC transporter ATP-binding protein</fullName>
    </submittedName>
</protein>
<evidence type="ECO:0000256" key="3">
    <source>
        <dbReference type="ARBA" id="ARBA00022840"/>
    </source>
</evidence>
<dbReference type="GO" id="GO:0005524">
    <property type="term" value="F:ATP binding"/>
    <property type="evidence" value="ECO:0007669"/>
    <property type="project" value="UniProtKB-KW"/>
</dbReference>
<keyword evidence="6" id="KW-1185">Reference proteome</keyword>
<dbReference type="PROSITE" id="PS50893">
    <property type="entry name" value="ABC_TRANSPORTER_2"/>
    <property type="match status" value="1"/>
</dbReference>
<name>A0A220U9D6_9MICO</name>
<dbReference type="Proteomes" id="UP000198398">
    <property type="component" value="Chromosome"/>
</dbReference>
<evidence type="ECO:0000259" key="4">
    <source>
        <dbReference type="PROSITE" id="PS50893"/>
    </source>
</evidence>
<dbReference type="InterPro" id="IPR003593">
    <property type="entry name" value="AAA+_ATPase"/>
</dbReference>
<organism evidence="5 6">
    <name type="scientific">Brachybacterium avium</name>
    <dbReference type="NCBI Taxonomy" id="2017485"/>
    <lineage>
        <taxon>Bacteria</taxon>
        <taxon>Bacillati</taxon>
        <taxon>Actinomycetota</taxon>
        <taxon>Actinomycetes</taxon>
        <taxon>Micrococcales</taxon>
        <taxon>Dermabacteraceae</taxon>
        <taxon>Brachybacterium</taxon>
    </lineage>
</organism>
<dbReference type="InterPro" id="IPR003439">
    <property type="entry name" value="ABC_transporter-like_ATP-bd"/>
</dbReference>
<dbReference type="EMBL" id="CP022316">
    <property type="protein sequence ID" value="ASK64728.1"/>
    <property type="molecule type" value="Genomic_DNA"/>
</dbReference>
<evidence type="ECO:0000313" key="5">
    <source>
        <dbReference type="EMBL" id="ASK64728.1"/>
    </source>
</evidence>
<dbReference type="SUPFAM" id="SSF52540">
    <property type="entry name" value="P-loop containing nucleoside triphosphate hydrolases"/>
    <property type="match status" value="1"/>
</dbReference>
<dbReference type="PROSITE" id="PS00211">
    <property type="entry name" value="ABC_TRANSPORTER_1"/>
    <property type="match status" value="1"/>
</dbReference>
<evidence type="ECO:0000256" key="2">
    <source>
        <dbReference type="ARBA" id="ARBA00022741"/>
    </source>
</evidence>
<keyword evidence="3 5" id="KW-0067">ATP-binding</keyword>
<keyword evidence="1" id="KW-0813">Transport</keyword>
<accession>A0A220U9D6</accession>
<dbReference type="Pfam" id="PF00005">
    <property type="entry name" value="ABC_tran"/>
    <property type="match status" value="1"/>
</dbReference>
<reference evidence="6" key="1">
    <citation type="submission" date="2017-07" db="EMBL/GenBank/DDBJ databases">
        <title>Brachybacterium sp. VR2415.</title>
        <authorList>
            <person name="Tak E.J."/>
            <person name="Bae J.-W."/>
        </authorList>
    </citation>
    <scope>NUCLEOTIDE SEQUENCE [LARGE SCALE GENOMIC DNA]</scope>
    <source>
        <strain evidence="6">VR2415</strain>
    </source>
</reference>
<dbReference type="InterPro" id="IPR017871">
    <property type="entry name" value="ABC_transporter-like_CS"/>
</dbReference>
<evidence type="ECO:0000256" key="1">
    <source>
        <dbReference type="ARBA" id="ARBA00022448"/>
    </source>
</evidence>
<gene>
    <name evidence="5" type="ORF">CFK39_01470</name>
</gene>
<dbReference type="Gene3D" id="3.40.50.300">
    <property type="entry name" value="P-loop containing nucleotide triphosphate hydrolases"/>
    <property type="match status" value="1"/>
</dbReference>
<dbReference type="AlphaFoldDB" id="A0A220U9D6"/>
<dbReference type="InterPro" id="IPR050093">
    <property type="entry name" value="ABC_SmlMolc_Importer"/>
</dbReference>